<dbReference type="PROSITE" id="PS00061">
    <property type="entry name" value="ADH_SHORT"/>
    <property type="match status" value="1"/>
</dbReference>
<evidence type="ECO:0000256" key="1">
    <source>
        <dbReference type="ARBA" id="ARBA00005194"/>
    </source>
</evidence>
<dbReference type="GO" id="GO:0030497">
    <property type="term" value="P:fatty acid elongation"/>
    <property type="evidence" value="ECO:0007669"/>
    <property type="project" value="TreeGrafter"/>
</dbReference>
<proteinExistence type="predicted"/>
<dbReference type="PIRSF" id="PIRSF000126">
    <property type="entry name" value="11-beta-HSD1"/>
    <property type="match status" value="1"/>
</dbReference>
<dbReference type="CDD" id="cd05356">
    <property type="entry name" value="17beta-HSD1_like_SDR_c"/>
    <property type="match status" value="1"/>
</dbReference>
<evidence type="ECO:0000256" key="8">
    <source>
        <dbReference type="SAM" id="Phobius"/>
    </source>
</evidence>
<keyword evidence="5" id="KW-0560">Oxidoreductase</keyword>
<dbReference type="EMBL" id="JANIEX010000069">
    <property type="protein sequence ID" value="KAJ3574422.1"/>
    <property type="molecule type" value="Genomic_DNA"/>
</dbReference>
<dbReference type="GO" id="GO:0016491">
    <property type="term" value="F:oxidoreductase activity"/>
    <property type="evidence" value="ECO:0007669"/>
    <property type="project" value="UniProtKB-KW"/>
</dbReference>
<comment type="pathway">
    <text evidence="1">Lipid metabolism; fatty acid biosynthesis.</text>
</comment>
<keyword evidence="3" id="KW-0276">Fatty acid metabolism</keyword>
<comment type="caution">
    <text evidence="9">The sequence shown here is derived from an EMBL/GenBank/DDBJ whole genome shotgun (WGS) entry which is preliminary data.</text>
</comment>
<dbReference type="InterPro" id="IPR020904">
    <property type="entry name" value="Sc_DH/Rdtase_CS"/>
</dbReference>
<reference evidence="9" key="1">
    <citation type="submission" date="2022-07" db="EMBL/GenBank/DDBJ databases">
        <title>Genome Sequence of Leucocoprinus birnbaumii.</title>
        <authorList>
            <person name="Buettner E."/>
        </authorList>
    </citation>
    <scope>NUCLEOTIDE SEQUENCE</scope>
    <source>
        <strain evidence="9">VT141</strain>
    </source>
</reference>
<dbReference type="InterPro" id="IPR036291">
    <property type="entry name" value="NAD(P)-bd_dom_sf"/>
</dbReference>
<dbReference type="InterPro" id="IPR002347">
    <property type="entry name" value="SDR_fam"/>
</dbReference>
<keyword evidence="4" id="KW-0521">NADP</keyword>
<dbReference type="GO" id="GO:0005783">
    <property type="term" value="C:endoplasmic reticulum"/>
    <property type="evidence" value="ECO:0007669"/>
    <property type="project" value="TreeGrafter"/>
</dbReference>
<keyword evidence="2" id="KW-0444">Lipid biosynthesis</keyword>
<evidence type="ECO:0000256" key="5">
    <source>
        <dbReference type="ARBA" id="ARBA00023002"/>
    </source>
</evidence>
<evidence type="ECO:0000256" key="6">
    <source>
        <dbReference type="ARBA" id="ARBA00023098"/>
    </source>
</evidence>
<evidence type="ECO:0000313" key="9">
    <source>
        <dbReference type="EMBL" id="KAJ3574422.1"/>
    </source>
</evidence>
<dbReference type="SUPFAM" id="SSF51735">
    <property type="entry name" value="NAD(P)-binding Rossmann-fold domains"/>
    <property type="match status" value="1"/>
</dbReference>
<evidence type="ECO:0000256" key="2">
    <source>
        <dbReference type="ARBA" id="ARBA00022516"/>
    </source>
</evidence>
<evidence type="ECO:0000256" key="4">
    <source>
        <dbReference type="ARBA" id="ARBA00022857"/>
    </source>
</evidence>
<keyword evidence="8" id="KW-1133">Transmembrane helix</keyword>
<name>A0AAD5YZF9_9AGAR</name>
<dbReference type="Pfam" id="PF00106">
    <property type="entry name" value="adh_short"/>
    <property type="match status" value="1"/>
</dbReference>
<dbReference type="Proteomes" id="UP001213000">
    <property type="component" value="Unassembled WGS sequence"/>
</dbReference>
<dbReference type="PRINTS" id="PR00081">
    <property type="entry name" value="GDHRDH"/>
</dbReference>
<evidence type="ECO:0000256" key="7">
    <source>
        <dbReference type="ARBA" id="ARBA00023160"/>
    </source>
</evidence>
<evidence type="ECO:0000313" key="10">
    <source>
        <dbReference type="Proteomes" id="UP001213000"/>
    </source>
</evidence>
<keyword evidence="6" id="KW-0443">Lipid metabolism</keyword>
<dbReference type="Gene3D" id="3.40.50.720">
    <property type="entry name" value="NAD(P)-binding Rossmann-like Domain"/>
    <property type="match status" value="1"/>
</dbReference>
<keyword evidence="10" id="KW-1185">Reference proteome</keyword>
<accession>A0AAD5YZF9</accession>
<sequence length="350" mass="38586">MILSQIAASWAINVGEAHLNSHFLYAIVALGVYSIACTMLKTVLVFLQTFLLSGTNLTKFGCNEGAWAVVTGCTDGIGKEFARQLGKAGFNMILAARDVSRLNDISREIELMYGVKTAIQVVDFGKASGAKYAEITEELKQYEIGVLGKMNNVGTSWRFAPFFETPLDKINDMIHVNVGASVQITYAILPGMIERKCGLILNVGSFSGAFPIPMLALYSSTKAFLAHFSSALAEEVRPHNVTVEYLNAYYIVSKLSRFRQPSIFIPTPEAYVQSVLSKISLPCGSAFSGRFNSSSPYWSHALLDWLFASLFGNVPRIVMKSLHFVHGQAMRRAIIRKEARRHTNGGPEHR</sequence>
<organism evidence="9 10">
    <name type="scientific">Leucocoprinus birnbaumii</name>
    <dbReference type="NCBI Taxonomy" id="56174"/>
    <lineage>
        <taxon>Eukaryota</taxon>
        <taxon>Fungi</taxon>
        <taxon>Dikarya</taxon>
        <taxon>Basidiomycota</taxon>
        <taxon>Agaricomycotina</taxon>
        <taxon>Agaricomycetes</taxon>
        <taxon>Agaricomycetidae</taxon>
        <taxon>Agaricales</taxon>
        <taxon>Agaricineae</taxon>
        <taxon>Agaricaceae</taxon>
        <taxon>Leucocoprinus</taxon>
    </lineage>
</organism>
<keyword evidence="8" id="KW-0472">Membrane</keyword>
<evidence type="ECO:0008006" key="11">
    <source>
        <dbReference type="Google" id="ProtNLM"/>
    </source>
</evidence>
<gene>
    <name evidence="9" type="ORF">NP233_g1780</name>
</gene>
<dbReference type="PANTHER" id="PTHR43086:SF2">
    <property type="entry name" value="HYDROXYSTEROID DEHYDROGENASE-LIKE PROTEIN 1"/>
    <property type="match status" value="1"/>
</dbReference>
<feature type="transmembrane region" description="Helical" evidence="8">
    <location>
        <begin position="23"/>
        <end position="47"/>
    </location>
</feature>
<dbReference type="AlphaFoldDB" id="A0AAD5YZF9"/>
<keyword evidence="7" id="KW-0275">Fatty acid biosynthesis</keyword>
<keyword evidence="8" id="KW-0812">Transmembrane</keyword>
<dbReference type="PANTHER" id="PTHR43086">
    <property type="entry name" value="VERY-LONG-CHAIN 3-OXOOACYL-COA REDUCTASE"/>
    <property type="match status" value="1"/>
</dbReference>
<protein>
    <recommendedName>
        <fullName evidence="11">Very-long-chain 3-oxoacyl-CoA reductase</fullName>
    </recommendedName>
</protein>
<evidence type="ECO:0000256" key="3">
    <source>
        <dbReference type="ARBA" id="ARBA00022832"/>
    </source>
</evidence>